<comment type="caution">
    <text evidence="4">The sequence shown here is derived from an EMBL/GenBank/DDBJ whole genome shotgun (WGS) entry which is preliminary data.</text>
</comment>
<dbReference type="Proteomes" id="UP000275925">
    <property type="component" value="Unassembled WGS sequence"/>
</dbReference>
<dbReference type="InterPro" id="IPR005025">
    <property type="entry name" value="FMN_Rdtase-like_dom"/>
</dbReference>
<dbReference type="InterPro" id="IPR029039">
    <property type="entry name" value="Flavoprotein-like_sf"/>
</dbReference>
<dbReference type="PANTHER" id="PTHR43278">
    <property type="entry name" value="NAD(P)H-DEPENDENT FMN-CONTAINING OXIDOREDUCTASE YWQN-RELATED"/>
    <property type="match status" value="1"/>
</dbReference>
<keyword evidence="1" id="KW-0285">Flavoprotein</keyword>
<evidence type="ECO:0000259" key="3">
    <source>
        <dbReference type="Pfam" id="PF03358"/>
    </source>
</evidence>
<organism evidence="4 5">
    <name type="scientific">Candidatus Termititenax persephonae</name>
    <dbReference type="NCBI Taxonomy" id="2218525"/>
    <lineage>
        <taxon>Bacteria</taxon>
        <taxon>Bacillati</taxon>
        <taxon>Candidatus Margulisiibacteriota</taxon>
        <taxon>Candidatus Termititenacia</taxon>
        <taxon>Candidatus Termititenacales</taxon>
        <taxon>Candidatus Termititenacaceae</taxon>
        <taxon>Candidatus Termititenax</taxon>
    </lineage>
</organism>
<reference evidence="4 5" key="1">
    <citation type="journal article" date="2019" name="ISME J.">
        <title>Genome analyses of uncultured TG2/ZB3 bacteria in 'Margulisbacteria' specifically attached to ectosymbiotic spirochetes of protists in the termite gut.</title>
        <authorList>
            <person name="Utami Y.D."/>
            <person name="Kuwahara H."/>
            <person name="Igai K."/>
            <person name="Murakami T."/>
            <person name="Sugaya K."/>
            <person name="Morikawa T."/>
            <person name="Nagura Y."/>
            <person name="Yuki M."/>
            <person name="Deevong P."/>
            <person name="Inoue T."/>
            <person name="Kihara K."/>
            <person name="Lo N."/>
            <person name="Yamada A."/>
            <person name="Ohkuma M."/>
            <person name="Hongoh Y."/>
        </authorList>
    </citation>
    <scope>NUCLEOTIDE SEQUENCE [LARGE SCALE GENOMIC DNA]</scope>
    <source>
        <strain evidence="4">NkOx7-02</strain>
    </source>
</reference>
<dbReference type="Gene3D" id="3.40.50.360">
    <property type="match status" value="1"/>
</dbReference>
<proteinExistence type="predicted"/>
<dbReference type="SUPFAM" id="SSF52218">
    <property type="entry name" value="Flavoproteins"/>
    <property type="match status" value="1"/>
</dbReference>
<dbReference type="InterPro" id="IPR051796">
    <property type="entry name" value="ISF_SsuE-like"/>
</dbReference>
<sequence length="189" mass="20338">MKILAVNGSPRHDGNTANMLKTALTVGARAGYETELYQAGGRAVQGCRACGACAKNPGHCAVADWVQEVYTKMKSAAAILLGSPTYFADLTPEIKAVIDRCGYLARGDGHSLSRKIGAGVCAVRRAGSIHVLDSIQHFFLINDMIVPGSSYWNMSLSRGLGEYAKDEEGVATMTRLGENIVWLLQKLYQ</sequence>
<keyword evidence="2" id="KW-0288">FMN</keyword>
<dbReference type="PANTHER" id="PTHR43278:SF4">
    <property type="entry name" value="NAD(P)H-DEPENDENT FMN-CONTAINING OXIDOREDUCTASE YWQN-RELATED"/>
    <property type="match status" value="1"/>
</dbReference>
<accession>A0A388TK98</accession>
<evidence type="ECO:0000313" key="5">
    <source>
        <dbReference type="Proteomes" id="UP000275925"/>
    </source>
</evidence>
<dbReference type="AlphaFoldDB" id="A0A388TK98"/>
<evidence type="ECO:0000313" key="4">
    <source>
        <dbReference type="EMBL" id="GBR76924.1"/>
    </source>
</evidence>
<evidence type="ECO:0000256" key="2">
    <source>
        <dbReference type="ARBA" id="ARBA00022643"/>
    </source>
</evidence>
<evidence type="ECO:0000256" key="1">
    <source>
        <dbReference type="ARBA" id="ARBA00022630"/>
    </source>
</evidence>
<feature type="domain" description="NADPH-dependent FMN reductase-like" evidence="3">
    <location>
        <begin position="1"/>
        <end position="155"/>
    </location>
</feature>
<gene>
    <name evidence="4" type="primary">wrbA</name>
    <name evidence="4" type="ORF">NO2_1396</name>
</gene>
<dbReference type="EMBL" id="BGZO01000065">
    <property type="protein sequence ID" value="GBR76924.1"/>
    <property type="molecule type" value="Genomic_DNA"/>
</dbReference>
<protein>
    <submittedName>
        <fullName evidence="4">Multimeric flavodoxin WrbA</fullName>
    </submittedName>
</protein>
<dbReference type="Pfam" id="PF03358">
    <property type="entry name" value="FMN_red"/>
    <property type="match status" value="1"/>
</dbReference>
<dbReference type="GO" id="GO:0016491">
    <property type="term" value="F:oxidoreductase activity"/>
    <property type="evidence" value="ECO:0007669"/>
    <property type="project" value="InterPro"/>
</dbReference>
<keyword evidence="5" id="KW-1185">Reference proteome</keyword>
<name>A0A388TK98_9BACT</name>